<dbReference type="EMBL" id="ML979132">
    <property type="protein sequence ID" value="KAF1920618.1"/>
    <property type="molecule type" value="Genomic_DNA"/>
</dbReference>
<keyword evidence="2" id="KW-1185">Reference proteome</keyword>
<sequence>MNILYSRNTIPQPSTREFSVLLICAVAANSQTGRGFGGNSTGCTASSTGCLFSFRTRKIATRTKRQNITAPPTPAPTPTALLLFLLGDGGGMLAALLPVGVGPVVNHLTLLDNTAKDDDAEDVTAVGEVAYVCCEGVVEEGEKREIGAHCCTECGRELRFEGGGRCARVIKILLDNVSRFSKKVVC</sequence>
<organism evidence="1 2">
    <name type="scientific">Ampelomyces quisqualis</name>
    <name type="common">Powdery mildew agent</name>
    <dbReference type="NCBI Taxonomy" id="50730"/>
    <lineage>
        <taxon>Eukaryota</taxon>
        <taxon>Fungi</taxon>
        <taxon>Dikarya</taxon>
        <taxon>Ascomycota</taxon>
        <taxon>Pezizomycotina</taxon>
        <taxon>Dothideomycetes</taxon>
        <taxon>Pleosporomycetidae</taxon>
        <taxon>Pleosporales</taxon>
        <taxon>Pleosporineae</taxon>
        <taxon>Phaeosphaeriaceae</taxon>
        <taxon>Ampelomyces</taxon>
    </lineage>
</organism>
<protein>
    <submittedName>
        <fullName evidence="1">Uncharacterized protein</fullName>
    </submittedName>
</protein>
<dbReference type="AlphaFoldDB" id="A0A6A5R0J1"/>
<gene>
    <name evidence="1" type="ORF">BDU57DRAFT_20356</name>
</gene>
<proteinExistence type="predicted"/>
<name>A0A6A5R0J1_AMPQU</name>
<reference evidence="1" key="1">
    <citation type="journal article" date="2020" name="Stud. Mycol.">
        <title>101 Dothideomycetes genomes: a test case for predicting lifestyles and emergence of pathogens.</title>
        <authorList>
            <person name="Haridas S."/>
            <person name="Albert R."/>
            <person name="Binder M."/>
            <person name="Bloem J."/>
            <person name="Labutti K."/>
            <person name="Salamov A."/>
            <person name="Andreopoulos B."/>
            <person name="Baker S."/>
            <person name="Barry K."/>
            <person name="Bills G."/>
            <person name="Bluhm B."/>
            <person name="Cannon C."/>
            <person name="Castanera R."/>
            <person name="Culley D."/>
            <person name="Daum C."/>
            <person name="Ezra D."/>
            <person name="Gonzalez J."/>
            <person name="Henrissat B."/>
            <person name="Kuo A."/>
            <person name="Liang C."/>
            <person name="Lipzen A."/>
            <person name="Lutzoni F."/>
            <person name="Magnuson J."/>
            <person name="Mondo S."/>
            <person name="Nolan M."/>
            <person name="Ohm R."/>
            <person name="Pangilinan J."/>
            <person name="Park H.-J."/>
            <person name="Ramirez L."/>
            <person name="Alfaro M."/>
            <person name="Sun H."/>
            <person name="Tritt A."/>
            <person name="Yoshinaga Y."/>
            <person name="Zwiers L.-H."/>
            <person name="Turgeon B."/>
            <person name="Goodwin S."/>
            <person name="Spatafora J."/>
            <person name="Crous P."/>
            <person name="Grigoriev I."/>
        </authorList>
    </citation>
    <scope>NUCLEOTIDE SEQUENCE</scope>
    <source>
        <strain evidence="1">HMLAC05119</strain>
    </source>
</reference>
<dbReference type="Proteomes" id="UP000800096">
    <property type="component" value="Unassembled WGS sequence"/>
</dbReference>
<evidence type="ECO:0000313" key="1">
    <source>
        <dbReference type="EMBL" id="KAF1920618.1"/>
    </source>
</evidence>
<evidence type="ECO:0000313" key="2">
    <source>
        <dbReference type="Proteomes" id="UP000800096"/>
    </source>
</evidence>
<accession>A0A6A5R0J1</accession>